<evidence type="ECO:0000256" key="9">
    <source>
        <dbReference type="SAM" id="MobiDB-lite"/>
    </source>
</evidence>
<dbReference type="EMBL" id="JAWCUD010000002">
    <property type="protein sequence ID" value="MDU0201057.1"/>
    <property type="molecule type" value="Genomic_DNA"/>
</dbReference>
<keyword evidence="3 8" id="KW-0597">Phosphoprotein</keyword>
<name>A0ABU3RB04_9BACL</name>
<dbReference type="Gene3D" id="3.40.50.2300">
    <property type="match status" value="1"/>
</dbReference>
<dbReference type="Proteomes" id="UP001260980">
    <property type="component" value="Unassembled WGS sequence"/>
</dbReference>
<evidence type="ECO:0000313" key="13">
    <source>
        <dbReference type="Proteomes" id="UP001260980"/>
    </source>
</evidence>
<feature type="domain" description="Response regulatory" evidence="11">
    <location>
        <begin position="3"/>
        <end position="120"/>
    </location>
</feature>
<proteinExistence type="predicted"/>
<keyword evidence="13" id="KW-1185">Reference proteome</keyword>
<dbReference type="InterPro" id="IPR011006">
    <property type="entry name" value="CheY-like_superfamily"/>
</dbReference>
<accession>A0ABU3RB04</accession>
<keyword evidence="4" id="KW-0902">Two-component regulatory system</keyword>
<evidence type="ECO:0000256" key="8">
    <source>
        <dbReference type="PROSITE-ProRule" id="PRU00169"/>
    </source>
</evidence>
<keyword evidence="7" id="KW-0804">Transcription</keyword>
<dbReference type="Pfam" id="PF12833">
    <property type="entry name" value="HTH_18"/>
    <property type="match status" value="1"/>
</dbReference>
<dbReference type="PANTHER" id="PTHR42713:SF3">
    <property type="entry name" value="TRANSCRIPTIONAL REGULATORY PROTEIN HPTR"/>
    <property type="match status" value="1"/>
</dbReference>
<evidence type="ECO:0000259" key="11">
    <source>
        <dbReference type="PROSITE" id="PS50110"/>
    </source>
</evidence>
<dbReference type="Pfam" id="PF00072">
    <property type="entry name" value="Response_reg"/>
    <property type="match status" value="1"/>
</dbReference>
<feature type="compositionally biased region" description="Basic and acidic residues" evidence="9">
    <location>
        <begin position="535"/>
        <end position="549"/>
    </location>
</feature>
<gene>
    <name evidence="12" type="ORF">RQP52_08155</name>
</gene>
<feature type="modified residue" description="4-aspartylphosphate" evidence="8">
    <location>
        <position position="55"/>
    </location>
</feature>
<dbReference type="InterPro" id="IPR001789">
    <property type="entry name" value="Sig_transdc_resp-reg_receiver"/>
</dbReference>
<comment type="subcellular location">
    <subcellularLocation>
        <location evidence="1">Cytoplasm</location>
    </subcellularLocation>
</comment>
<evidence type="ECO:0000256" key="1">
    <source>
        <dbReference type="ARBA" id="ARBA00004496"/>
    </source>
</evidence>
<evidence type="ECO:0000259" key="10">
    <source>
        <dbReference type="PROSITE" id="PS01124"/>
    </source>
</evidence>
<protein>
    <submittedName>
        <fullName evidence="12">Response regulator</fullName>
    </submittedName>
</protein>
<evidence type="ECO:0000256" key="3">
    <source>
        <dbReference type="ARBA" id="ARBA00022553"/>
    </source>
</evidence>
<evidence type="ECO:0000256" key="7">
    <source>
        <dbReference type="ARBA" id="ARBA00023163"/>
    </source>
</evidence>
<comment type="caution">
    <text evidence="12">The sequence shown here is derived from an EMBL/GenBank/DDBJ whole genome shotgun (WGS) entry which is preliminary data.</text>
</comment>
<keyword evidence="2" id="KW-0963">Cytoplasm</keyword>
<dbReference type="InterPro" id="IPR009057">
    <property type="entry name" value="Homeodomain-like_sf"/>
</dbReference>
<dbReference type="InterPro" id="IPR051552">
    <property type="entry name" value="HptR"/>
</dbReference>
<dbReference type="Pfam" id="PF17853">
    <property type="entry name" value="GGDEF_2"/>
    <property type="match status" value="1"/>
</dbReference>
<evidence type="ECO:0000256" key="5">
    <source>
        <dbReference type="ARBA" id="ARBA00023015"/>
    </source>
</evidence>
<organism evidence="12 13">
    <name type="scientific">Paenibacillus violae</name>
    <dbReference type="NCBI Taxonomy" id="3077234"/>
    <lineage>
        <taxon>Bacteria</taxon>
        <taxon>Bacillati</taxon>
        <taxon>Bacillota</taxon>
        <taxon>Bacilli</taxon>
        <taxon>Bacillales</taxon>
        <taxon>Paenibacillaceae</taxon>
        <taxon>Paenibacillus</taxon>
    </lineage>
</organism>
<dbReference type="Gene3D" id="1.10.10.60">
    <property type="entry name" value="Homeodomain-like"/>
    <property type="match status" value="2"/>
</dbReference>
<keyword evidence="6" id="KW-0238">DNA-binding</keyword>
<dbReference type="PROSITE" id="PS01124">
    <property type="entry name" value="HTH_ARAC_FAMILY_2"/>
    <property type="match status" value="1"/>
</dbReference>
<dbReference type="InterPro" id="IPR018060">
    <property type="entry name" value="HTH_AraC"/>
</dbReference>
<dbReference type="CDD" id="cd17536">
    <property type="entry name" value="REC_YesN-like"/>
    <property type="match status" value="1"/>
</dbReference>
<dbReference type="SMART" id="SM00448">
    <property type="entry name" value="REC"/>
    <property type="match status" value="1"/>
</dbReference>
<feature type="domain" description="HTH araC/xylS-type" evidence="10">
    <location>
        <begin position="428"/>
        <end position="527"/>
    </location>
</feature>
<dbReference type="SMART" id="SM00342">
    <property type="entry name" value="HTH_ARAC"/>
    <property type="match status" value="1"/>
</dbReference>
<dbReference type="PANTHER" id="PTHR42713">
    <property type="entry name" value="HISTIDINE KINASE-RELATED"/>
    <property type="match status" value="1"/>
</dbReference>
<evidence type="ECO:0000313" key="12">
    <source>
        <dbReference type="EMBL" id="MDU0201057.1"/>
    </source>
</evidence>
<feature type="region of interest" description="Disordered" evidence="9">
    <location>
        <begin position="527"/>
        <end position="549"/>
    </location>
</feature>
<dbReference type="SUPFAM" id="SSF52172">
    <property type="entry name" value="CheY-like"/>
    <property type="match status" value="1"/>
</dbReference>
<evidence type="ECO:0000256" key="4">
    <source>
        <dbReference type="ARBA" id="ARBA00023012"/>
    </source>
</evidence>
<reference evidence="12 13" key="1">
    <citation type="submission" date="2023-10" db="EMBL/GenBank/DDBJ databases">
        <title>Paenibacillus strain PFR10 Genome sequencing and assembly.</title>
        <authorList>
            <person name="Kim I."/>
        </authorList>
    </citation>
    <scope>NUCLEOTIDE SEQUENCE [LARGE SCALE GENOMIC DNA]</scope>
    <source>
        <strain evidence="12 13">PFR10</strain>
    </source>
</reference>
<evidence type="ECO:0000256" key="2">
    <source>
        <dbReference type="ARBA" id="ARBA00022490"/>
    </source>
</evidence>
<keyword evidence="5" id="KW-0805">Transcription regulation</keyword>
<dbReference type="PROSITE" id="PS50110">
    <property type="entry name" value="RESPONSE_REGULATORY"/>
    <property type="match status" value="1"/>
</dbReference>
<dbReference type="SUPFAM" id="SSF46689">
    <property type="entry name" value="Homeodomain-like"/>
    <property type="match status" value="2"/>
</dbReference>
<dbReference type="InterPro" id="IPR041522">
    <property type="entry name" value="CdaR_GGDEF"/>
</dbReference>
<dbReference type="RefSeq" id="WP_315950727.1">
    <property type="nucleotide sequence ID" value="NZ_JAWCUD010000002.1"/>
</dbReference>
<sequence length="549" mass="63383">MKKVLLVDDEILIRETIRDTIQWEQEGFIYCGDASDGEVALPMIEQYQPDILITDIKMPFMDGLELSSFVRRNSPDIKIVILSGHGDFEYARTALRLGVEEYCTKPISSADLLQTLRQVSDKIDAARLEKLEIEQLKLEEKKQTGLSQSKLLNDLCSGFITTSEAVHLSSKLNLNLLSRYYVVVTADFRKLAPSDSAPDGISEDMKQAEHLLNLKLEGNNHLVFKRSKTECVWILKYESQEQIKQALETVQQVQNQSMEHLSYSISVGIGSVQDRMQGIHVSFLEAMEDMHWRRLSRQNRHAMLESRNGSFEQSLFLDRAKFVEFLKIGSPAHADTFIHSFASTLQHTEWHSSLIGYYILNDLTLEVFRSARDSYPNIANFDMTLQELQKTIELIRTLDESRTYLIRLAEQYWQWRSEASDKHGDMLIKVKKYIHEHYDKDYFSLQDAADHVNLSSGHLSKVFSQENGQTFIEYLTQTRIRKAMELLQTTQAKSYEIAFLVGYNDAHYFSNLFKRVTGMTTREFRKSGQLSKDLPASEREEHKGFVSYS</sequence>
<evidence type="ECO:0000256" key="6">
    <source>
        <dbReference type="ARBA" id="ARBA00023125"/>
    </source>
</evidence>